<sequence length="99" mass="11364">MPTLAELFWHFVTLSSGVTIGLMLAAWLRMQSKVTEETYDTDCEFVTEYIANMESGPKIIRRPLSQWPIWADSINPAKTNPPEPEPPIRIERNFIGKKD</sequence>
<evidence type="ECO:0000256" key="2">
    <source>
        <dbReference type="SAM" id="Phobius"/>
    </source>
</evidence>
<name>A0A5B9N5J2_9CAUD</name>
<keyword evidence="4" id="KW-1185">Reference proteome</keyword>
<organism evidence="3 4">
    <name type="scientific">Xanthomonas phage Samson</name>
    <dbReference type="NCBI Taxonomy" id="2596676"/>
    <lineage>
        <taxon>Viruses</taxon>
        <taxon>Duplodnaviria</taxon>
        <taxon>Heunggongvirae</taxon>
        <taxon>Uroviricota</taxon>
        <taxon>Caudoviricetes</taxon>
        <taxon>Jondennisvirinae</taxon>
        <taxon>Septimatrevirus</taxon>
        <taxon>Septimatrevirus samson</taxon>
    </lineage>
</organism>
<accession>A0A5B9N5J2</accession>
<dbReference type="EMBL" id="MN062187">
    <property type="protein sequence ID" value="QEG09368.1"/>
    <property type="molecule type" value="Genomic_DNA"/>
</dbReference>
<evidence type="ECO:0000313" key="4">
    <source>
        <dbReference type="Proteomes" id="UP000323235"/>
    </source>
</evidence>
<keyword evidence="2" id="KW-0472">Membrane</keyword>
<dbReference type="Proteomes" id="UP000323235">
    <property type="component" value="Segment"/>
</dbReference>
<feature type="transmembrane region" description="Helical" evidence="2">
    <location>
        <begin position="7"/>
        <end position="28"/>
    </location>
</feature>
<evidence type="ECO:0000313" key="3">
    <source>
        <dbReference type="EMBL" id="QEG09368.1"/>
    </source>
</evidence>
<reference evidence="4" key="1">
    <citation type="submission" date="2019-06" db="EMBL/GenBank/DDBJ databases">
        <title>Complete Genome Sequence of Xanthomonas spp. Siphophage Samson.</title>
        <authorList>
            <person name="Clark S."/>
            <person name="Le T."/>
            <person name="Moreland R."/>
            <person name="Gonzalez C.F."/>
            <person name="Liu M."/>
            <person name="Ramsey J."/>
        </authorList>
    </citation>
    <scope>NUCLEOTIDE SEQUENCE [LARGE SCALE GENOMIC DNA]</scope>
</reference>
<protein>
    <submittedName>
        <fullName evidence="3">Uncharacterized protein</fullName>
    </submittedName>
</protein>
<feature type="region of interest" description="Disordered" evidence="1">
    <location>
        <begin position="75"/>
        <end position="99"/>
    </location>
</feature>
<proteinExistence type="predicted"/>
<gene>
    <name evidence="3" type="ORF">Samson_053</name>
</gene>
<keyword evidence="2" id="KW-0812">Transmembrane</keyword>
<evidence type="ECO:0000256" key="1">
    <source>
        <dbReference type="SAM" id="MobiDB-lite"/>
    </source>
</evidence>
<keyword evidence="2" id="KW-1133">Transmembrane helix</keyword>
<feature type="compositionally biased region" description="Basic and acidic residues" evidence="1">
    <location>
        <begin position="86"/>
        <end position="99"/>
    </location>
</feature>